<protein>
    <submittedName>
        <fullName evidence="1">Uncharacterized protein</fullName>
    </submittedName>
</protein>
<comment type="caution">
    <text evidence="1">The sequence shown here is derived from an EMBL/GenBank/DDBJ whole genome shotgun (WGS) entry which is preliminary data.</text>
</comment>
<name>A0ABW9YLW0_9GAMM</name>
<evidence type="ECO:0000313" key="2">
    <source>
        <dbReference type="Proteomes" id="UP000738517"/>
    </source>
</evidence>
<gene>
    <name evidence="1" type="ORF">EIZ48_20000</name>
</gene>
<proteinExistence type="predicted"/>
<sequence length="202" mass="22043">MQELLPESELGGAPQVDIDFVNTASKSIDYFVKQSGGTETLFDTSAQVASNNNSEVARHSISWSSPTPITLDIGAWDTNSQSDTSESLEVMLNRSDKLWAIAWLDNDELALTTVRQQPSSQEGKYSVRVFSHSDSRIQVISSVISAIEAKKGQITPYLTIENCSGELFFAAESISLCNLDPGKSYLLVTDGEDLLIAAEEEE</sequence>
<evidence type="ECO:0000313" key="1">
    <source>
        <dbReference type="EMBL" id="NBI54804.1"/>
    </source>
</evidence>
<accession>A0ABW9YLW0</accession>
<organism evidence="1 2">
    <name type="scientific">Photobacterium alginatilyticum</name>
    <dbReference type="NCBI Taxonomy" id="1775171"/>
    <lineage>
        <taxon>Bacteria</taxon>
        <taxon>Pseudomonadati</taxon>
        <taxon>Pseudomonadota</taxon>
        <taxon>Gammaproteobacteria</taxon>
        <taxon>Vibrionales</taxon>
        <taxon>Vibrionaceae</taxon>
        <taxon>Photobacterium</taxon>
    </lineage>
</organism>
<reference evidence="1 2" key="1">
    <citation type="journal article" date="2017" name="Int. J. Syst. Evol. Microbiol.">
        <title>Photobacterium alginatilyticum sp. nov., a marine bacterium isolated from bottom seawater.</title>
        <authorList>
            <person name="Wang X."/>
            <person name="Wang Y."/>
            <person name="Yang X."/>
            <person name="Sun H."/>
            <person name="Li B."/>
            <person name="Zhang X.H."/>
        </authorList>
    </citation>
    <scope>NUCLEOTIDE SEQUENCE [LARGE SCALE GENOMIC DNA]</scope>
    <source>
        <strain evidence="1 2">P03D4</strain>
    </source>
</reference>
<keyword evidence="2" id="KW-1185">Reference proteome</keyword>
<dbReference type="RefSeq" id="WP_160655318.1">
    <property type="nucleotide sequence ID" value="NZ_RSEJ01000023.1"/>
</dbReference>
<dbReference type="EMBL" id="RSEJ01000023">
    <property type="protein sequence ID" value="NBI54804.1"/>
    <property type="molecule type" value="Genomic_DNA"/>
</dbReference>
<dbReference type="Proteomes" id="UP000738517">
    <property type="component" value="Unassembled WGS sequence"/>
</dbReference>